<feature type="compositionally biased region" description="Basic and acidic residues" evidence="1">
    <location>
        <begin position="409"/>
        <end position="419"/>
    </location>
</feature>
<reference evidence="3" key="1">
    <citation type="submission" date="2024-02" db="UniProtKB">
        <authorList>
            <consortium name="WormBaseParasite"/>
        </authorList>
    </citation>
    <scope>IDENTIFICATION</scope>
</reference>
<feature type="region of interest" description="Disordered" evidence="1">
    <location>
        <begin position="394"/>
        <end position="419"/>
    </location>
</feature>
<dbReference type="WBParaSite" id="MBELARI_LOCUS3621">
    <property type="protein sequence ID" value="MBELARI_LOCUS3621"/>
    <property type="gene ID" value="MBELARI_LOCUS3621"/>
</dbReference>
<dbReference type="Proteomes" id="UP000887575">
    <property type="component" value="Unassembled WGS sequence"/>
</dbReference>
<evidence type="ECO:0000256" key="1">
    <source>
        <dbReference type="SAM" id="MobiDB-lite"/>
    </source>
</evidence>
<sequence>MLKRAWIDLSYTFSTSIPPVMDRAPPHNSTSDPPPPDSTMPKLKSYMDDAPPSHNSSSDSPAPDIKNWRQYKFFSPNQQHLAEISFLDCDYRLAKPTYKIKLDQKRNGTRSIWIRNDGANKIVVKIEVHKYEGKTTTTQQEKSIDPVVWKVHTNSEPIPPNEEREITLECLNWKDEKRQQEAEFKMTVQDVSSSIVSERQILAVKVDKSGKHKKTASHAAPAGPSNSSRFMPESSFQLPESSMKTSQSLFSTMSSDVAVTSSTSQPEGETSGSKEQSSNPSTTPQLSEFEKDLDLSALCNYDLGFLVVQSEMDEILHSDPGLNQELNTKVGMQDIGSNLEPVSAAANTTSSEYFLDGSSGFPILSPEPVIPPDILDLALLEAKFVNPDPTQRLTELGNNLELDPLTDEGEPKPKKSKEQ</sequence>
<organism evidence="2 3">
    <name type="scientific">Mesorhabditis belari</name>
    <dbReference type="NCBI Taxonomy" id="2138241"/>
    <lineage>
        <taxon>Eukaryota</taxon>
        <taxon>Metazoa</taxon>
        <taxon>Ecdysozoa</taxon>
        <taxon>Nematoda</taxon>
        <taxon>Chromadorea</taxon>
        <taxon>Rhabditida</taxon>
        <taxon>Rhabditina</taxon>
        <taxon>Rhabditomorpha</taxon>
        <taxon>Rhabditoidea</taxon>
        <taxon>Rhabditidae</taxon>
        <taxon>Mesorhabditinae</taxon>
        <taxon>Mesorhabditis</taxon>
    </lineage>
</organism>
<feature type="region of interest" description="Disordered" evidence="1">
    <location>
        <begin position="18"/>
        <end position="63"/>
    </location>
</feature>
<evidence type="ECO:0000313" key="2">
    <source>
        <dbReference type="Proteomes" id="UP000887575"/>
    </source>
</evidence>
<evidence type="ECO:0000313" key="3">
    <source>
        <dbReference type="WBParaSite" id="MBELARI_LOCUS3621"/>
    </source>
</evidence>
<feature type="region of interest" description="Disordered" evidence="1">
    <location>
        <begin position="206"/>
        <end position="286"/>
    </location>
</feature>
<keyword evidence="2" id="KW-1185">Reference proteome</keyword>
<protein>
    <submittedName>
        <fullName evidence="3">Uncharacterized protein</fullName>
    </submittedName>
</protein>
<name>A0AAF3FAJ3_9BILA</name>
<feature type="compositionally biased region" description="Polar residues" evidence="1">
    <location>
        <begin position="224"/>
        <end position="286"/>
    </location>
</feature>
<accession>A0AAF3FAJ3</accession>
<dbReference type="AlphaFoldDB" id="A0AAF3FAJ3"/>
<proteinExistence type="predicted"/>